<proteinExistence type="predicted"/>
<sequence>MKKAVCDHLSVGVAITDDADRWLMFERVPPLVGVAPAACHVDDHGSTEKAARHLVTGQLRLTVTGLELFAGGWRSYRCHRRVGAGHRAGHEWTVYRAIVTGDLAPGPHETRDARWLDVDRLQELTDRTADHARGTLTAEAFAAAPGIEPMWVWWLHVLGAVNATHREMVLIGALAERSPTTIA</sequence>
<organism evidence="1 2">
    <name type="scientific">Microtetraspora glauca</name>
    <dbReference type="NCBI Taxonomy" id="1996"/>
    <lineage>
        <taxon>Bacteria</taxon>
        <taxon>Bacillati</taxon>
        <taxon>Actinomycetota</taxon>
        <taxon>Actinomycetes</taxon>
        <taxon>Streptosporangiales</taxon>
        <taxon>Streptosporangiaceae</taxon>
        <taxon>Microtetraspora</taxon>
    </lineage>
</organism>
<dbReference type="SUPFAM" id="SSF55811">
    <property type="entry name" value="Nudix"/>
    <property type="match status" value="1"/>
</dbReference>
<reference evidence="1 2" key="1">
    <citation type="submission" date="2024-06" db="EMBL/GenBank/DDBJ databases">
        <title>The Natural Products Discovery Center: Release of the First 8490 Sequenced Strains for Exploring Actinobacteria Biosynthetic Diversity.</title>
        <authorList>
            <person name="Kalkreuter E."/>
            <person name="Kautsar S.A."/>
            <person name="Yang D."/>
            <person name="Bader C.D."/>
            <person name="Teijaro C.N."/>
            <person name="Fluegel L."/>
            <person name="Davis C.M."/>
            <person name="Simpson J.R."/>
            <person name="Lauterbach L."/>
            <person name="Steele A.D."/>
            <person name="Gui C."/>
            <person name="Meng S."/>
            <person name="Li G."/>
            <person name="Viehrig K."/>
            <person name="Ye F."/>
            <person name="Su P."/>
            <person name="Kiefer A.F."/>
            <person name="Nichols A."/>
            <person name="Cepeda A.J."/>
            <person name="Yan W."/>
            <person name="Fan B."/>
            <person name="Jiang Y."/>
            <person name="Adhikari A."/>
            <person name="Zheng C.-J."/>
            <person name="Schuster L."/>
            <person name="Cowan T.M."/>
            <person name="Smanski M.J."/>
            <person name="Chevrette M.G."/>
            <person name="De Carvalho L.P.S."/>
            <person name="Shen B."/>
        </authorList>
    </citation>
    <scope>NUCLEOTIDE SEQUENCE [LARGE SCALE GENOMIC DNA]</scope>
    <source>
        <strain evidence="1 2">NPDC050100</strain>
    </source>
</reference>
<dbReference type="Proteomes" id="UP001551675">
    <property type="component" value="Unassembled WGS sequence"/>
</dbReference>
<gene>
    <name evidence="1" type="ORF">AB0I59_04510</name>
</gene>
<dbReference type="EMBL" id="JBFALK010000002">
    <property type="protein sequence ID" value="MEV0967873.1"/>
    <property type="molecule type" value="Genomic_DNA"/>
</dbReference>
<accession>A0ABV3G8B6</accession>
<dbReference type="Gene3D" id="3.90.79.10">
    <property type="entry name" value="Nucleoside Triphosphate Pyrophosphohydrolase"/>
    <property type="match status" value="1"/>
</dbReference>
<dbReference type="RefSeq" id="WP_358129970.1">
    <property type="nucleotide sequence ID" value="NZ_JBFALK010000002.1"/>
</dbReference>
<keyword evidence="2" id="KW-1185">Reference proteome</keyword>
<evidence type="ECO:0000313" key="1">
    <source>
        <dbReference type="EMBL" id="MEV0967873.1"/>
    </source>
</evidence>
<name>A0ABV3G8B6_MICGL</name>
<dbReference type="InterPro" id="IPR015797">
    <property type="entry name" value="NUDIX_hydrolase-like_dom_sf"/>
</dbReference>
<evidence type="ECO:0000313" key="2">
    <source>
        <dbReference type="Proteomes" id="UP001551675"/>
    </source>
</evidence>
<protein>
    <submittedName>
        <fullName evidence="1">NUDIX domain-containing protein</fullName>
    </submittedName>
</protein>
<comment type="caution">
    <text evidence="1">The sequence shown here is derived from an EMBL/GenBank/DDBJ whole genome shotgun (WGS) entry which is preliminary data.</text>
</comment>